<dbReference type="RefSeq" id="XP_020433538.1">
    <property type="nucleotide sequence ID" value="XM_020576289.1"/>
</dbReference>
<sequence length="624" mass="72924">MDINIIQRDITFLFKKVFNNKILYKNIYSNVRDVNCKYIWGTNHLALPKSLFAAGFLYYPAIMYTNKSFRMLESAEWMLKNNYITALFYKLKMFLERYHTEHKLTWSTEALNLAAQKIRDESLIEYLADSTSDCAIAFLEAAVRFDNLILFQKLTIVGAKKLLKFNSIPNLFELAVECGQAEIVKFIAKKYSPVVDNLDRLFEKALSSRNGDTILAIVHSSYYKPKEKTDVMRILLINHLGVVEYFLDSISPLDLEKEMNLYETTLININVEQFTWNHFNVMVYLCIKKFWRTLDIDVINAMLFLDRTVNPHNLSDNQMAFYSLVLLLQKINSPNLPHTLNQLVTFRNSTFIHAIIDSNIFSKTNLKQTIIKQLIGYGMISLIMEFIDYIPDTLPSIKVLSKDDTLEILTLIKSNLPNTKIEYEVLMEEARRGNATTVDYIIRNFPPIPNQNNSVIFTGALIRGQMDLVYLGPSHGINRLTNEYFHTAKNFLQLYKMYGKENLLITERHIDNMVIMHLKEEFELAVQEYRILVDPIVFVYLGDFDWMVEAIEKHQCKPITEENYKHFELQKQIGTSGSIKLYRMYEYVADPKNNQLWKQNIINEANKYNHSKLLKAIKLNIDEF</sequence>
<evidence type="ECO:0000313" key="1">
    <source>
        <dbReference type="EMBL" id="EFA81420.1"/>
    </source>
</evidence>
<protein>
    <submittedName>
        <fullName evidence="1">Uncharacterized protein</fullName>
    </submittedName>
</protein>
<gene>
    <name evidence="1" type="ORF">PPL_05406</name>
</gene>
<proteinExistence type="predicted"/>
<keyword evidence="2" id="KW-1185">Reference proteome</keyword>
<evidence type="ECO:0000313" key="2">
    <source>
        <dbReference type="Proteomes" id="UP000001396"/>
    </source>
</evidence>
<comment type="caution">
    <text evidence="1">The sequence shown here is derived from an EMBL/GenBank/DDBJ whole genome shotgun (WGS) entry which is preliminary data.</text>
</comment>
<dbReference type="GeneID" id="31360891"/>
<organism evidence="1 2">
    <name type="scientific">Heterostelium pallidum (strain ATCC 26659 / Pp 5 / PN500)</name>
    <name type="common">Cellular slime mold</name>
    <name type="synonym">Polysphondylium pallidum</name>
    <dbReference type="NCBI Taxonomy" id="670386"/>
    <lineage>
        <taxon>Eukaryota</taxon>
        <taxon>Amoebozoa</taxon>
        <taxon>Evosea</taxon>
        <taxon>Eumycetozoa</taxon>
        <taxon>Dictyostelia</taxon>
        <taxon>Acytosteliales</taxon>
        <taxon>Acytosteliaceae</taxon>
        <taxon>Heterostelium</taxon>
    </lineage>
</organism>
<accession>D3BA33</accession>
<reference evidence="1 2" key="1">
    <citation type="journal article" date="2011" name="Genome Res.">
        <title>Phylogeny-wide analysis of social amoeba genomes highlights ancient origins for complex intercellular communication.</title>
        <authorList>
            <person name="Heidel A.J."/>
            <person name="Lawal H.M."/>
            <person name="Felder M."/>
            <person name="Schilde C."/>
            <person name="Helps N.R."/>
            <person name="Tunggal B."/>
            <person name="Rivero F."/>
            <person name="John U."/>
            <person name="Schleicher M."/>
            <person name="Eichinger L."/>
            <person name="Platzer M."/>
            <person name="Noegel A.A."/>
            <person name="Schaap P."/>
            <person name="Gloeckner G."/>
        </authorList>
    </citation>
    <scope>NUCLEOTIDE SEQUENCE [LARGE SCALE GENOMIC DNA]</scope>
    <source>
        <strain evidence="2">ATCC 26659 / Pp 5 / PN500</strain>
    </source>
</reference>
<dbReference type="AlphaFoldDB" id="D3BA33"/>
<dbReference type="InParanoid" id="D3BA33"/>
<name>D3BA33_HETP5</name>
<dbReference type="Proteomes" id="UP000001396">
    <property type="component" value="Unassembled WGS sequence"/>
</dbReference>
<dbReference type="EMBL" id="ADBJ01000025">
    <property type="protein sequence ID" value="EFA81420.1"/>
    <property type="molecule type" value="Genomic_DNA"/>
</dbReference>